<sequence length="246" mass="26612">MKRIIIAVVALTFLVAAVPARAGFLDDLTRQAAPLLQGGMGSSLDDSTIIKGLKEALATGTERAVNEVARPDGYFGNSLIRIMLPDKVRKVADLLGTVGYQKQVDEFVLSMNRAAEKAAPQAARFFGDAIREMSVEDARGLLNGGERAATDFFEKKTRTKLYDAFKPTVKKTMGEVGTVKAFQDMVGKYQALPLAAFGGKPSLDLDDYVTNKALDGLFTMVAAEEKKIRTNPAARTTDLLQTVFGK</sequence>
<dbReference type="Pfam" id="PF13852">
    <property type="entry name" value="DUF4197"/>
    <property type="match status" value="1"/>
</dbReference>
<name>A0A831XGW5_GEOME</name>
<feature type="chain" id="PRO_5032355788" evidence="1">
    <location>
        <begin position="23"/>
        <end position="246"/>
    </location>
</feature>
<gene>
    <name evidence="2" type="ORF">ENQ87_15330</name>
</gene>
<dbReference type="AlphaFoldDB" id="A0A831XGW5"/>
<protein>
    <submittedName>
        <fullName evidence="2">DUF4197 domain-containing protein</fullName>
    </submittedName>
</protein>
<evidence type="ECO:0000313" key="2">
    <source>
        <dbReference type="EMBL" id="HEN43705.1"/>
    </source>
</evidence>
<accession>A0A831XGW5</accession>
<reference evidence="2" key="1">
    <citation type="journal article" date="2020" name="mSystems">
        <title>Genome- and Community-Level Interaction Insights into Carbon Utilization and Element Cycling Functions of Hydrothermarchaeota in Hydrothermal Sediment.</title>
        <authorList>
            <person name="Zhou Z."/>
            <person name="Liu Y."/>
            <person name="Xu W."/>
            <person name="Pan J."/>
            <person name="Luo Z.H."/>
            <person name="Li M."/>
        </authorList>
    </citation>
    <scope>NUCLEOTIDE SEQUENCE [LARGE SCALE GENOMIC DNA]</scope>
    <source>
        <strain evidence="2">SpSt-349</strain>
    </source>
</reference>
<dbReference type="EMBL" id="DSOV01000073">
    <property type="protein sequence ID" value="HEN43705.1"/>
    <property type="molecule type" value="Genomic_DNA"/>
</dbReference>
<feature type="signal peptide" evidence="1">
    <location>
        <begin position="1"/>
        <end position="22"/>
    </location>
</feature>
<evidence type="ECO:0000256" key="1">
    <source>
        <dbReference type="SAM" id="SignalP"/>
    </source>
</evidence>
<comment type="caution">
    <text evidence="2">The sequence shown here is derived from an EMBL/GenBank/DDBJ whole genome shotgun (WGS) entry which is preliminary data.</text>
</comment>
<dbReference type="InterPro" id="IPR025245">
    <property type="entry name" value="DUF4197"/>
</dbReference>
<keyword evidence="1" id="KW-0732">Signal</keyword>
<organism evidence="2">
    <name type="scientific">Geobacter metallireducens</name>
    <dbReference type="NCBI Taxonomy" id="28232"/>
    <lineage>
        <taxon>Bacteria</taxon>
        <taxon>Pseudomonadati</taxon>
        <taxon>Thermodesulfobacteriota</taxon>
        <taxon>Desulfuromonadia</taxon>
        <taxon>Geobacterales</taxon>
        <taxon>Geobacteraceae</taxon>
        <taxon>Geobacter</taxon>
    </lineage>
</organism>
<proteinExistence type="predicted"/>